<dbReference type="Pfam" id="PF16420">
    <property type="entry name" value="ATG7_N"/>
    <property type="match status" value="1"/>
</dbReference>
<dbReference type="InterPro" id="IPR000594">
    <property type="entry name" value="ThiF_NAD_FAD-bd"/>
</dbReference>
<name>A0A9N9TXM5_PHYSR</name>
<evidence type="ECO:0000256" key="3">
    <source>
        <dbReference type="ARBA" id="ARBA00022448"/>
    </source>
</evidence>
<evidence type="ECO:0000313" key="11">
    <source>
        <dbReference type="Proteomes" id="UP001153712"/>
    </source>
</evidence>
<dbReference type="GO" id="GO:0006995">
    <property type="term" value="P:cellular response to nitrogen starvation"/>
    <property type="evidence" value="ECO:0007669"/>
    <property type="project" value="TreeGrafter"/>
</dbReference>
<dbReference type="Gene3D" id="3.40.50.720">
    <property type="entry name" value="NAD(P)-binding Rossmann-like Domain"/>
    <property type="match status" value="1"/>
</dbReference>
<dbReference type="PANTHER" id="PTHR10953">
    <property type="entry name" value="UBIQUITIN-ACTIVATING ENZYME E1"/>
    <property type="match status" value="1"/>
</dbReference>
<dbReference type="GO" id="GO:0000407">
    <property type="term" value="C:phagophore assembly site"/>
    <property type="evidence" value="ECO:0007669"/>
    <property type="project" value="UniProtKB-SubCell"/>
</dbReference>
<evidence type="ECO:0000256" key="1">
    <source>
        <dbReference type="ARBA" id="ARBA00010931"/>
    </source>
</evidence>
<dbReference type="GO" id="GO:0000422">
    <property type="term" value="P:autophagy of mitochondrion"/>
    <property type="evidence" value="ECO:0007669"/>
    <property type="project" value="TreeGrafter"/>
</dbReference>
<feature type="active site" description="Glycyl thioester intermediate" evidence="6">
    <location>
        <position position="548"/>
    </location>
</feature>
<evidence type="ECO:0000256" key="7">
    <source>
        <dbReference type="RuleBase" id="RU366022"/>
    </source>
</evidence>
<dbReference type="NCBIfam" id="TIGR01381">
    <property type="entry name" value="E1_like_apg7"/>
    <property type="match status" value="1"/>
</dbReference>
<keyword evidence="7" id="KW-0833">Ubl conjugation pathway</keyword>
<dbReference type="InterPro" id="IPR035985">
    <property type="entry name" value="Ubiquitin-activating_enz"/>
</dbReference>
<accession>A0A9N9TXM5</accession>
<comment type="subunit">
    <text evidence="7">Homodimer.</text>
</comment>
<dbReference type="GO" id="GO:0034727">
    <property type="term" value="P:piecemeal microautophagy of the nucleus"/>
    <property type="evidence" value="ECO:0007669"/>
    <property type="project" value="TreeGrafter"/>
</dbReference>
<keyword evidence="3 7" id="KW-0813">Transport</keyword>
<dbReference type="InterPro" id="IPR045886">
    <property type="entry name" value="ThiF/MoeB/HesA"/>
</dbReference>
<dbReference type="GO" id="GO:0015031">
    <property type="term" value="P:protein transport"/>
    <property type="evidence" value="ECO:0007669"/>
    <property type="project" value="UniProtKB-UniRule"/>
</dbReference>
<dbReference type="GO" id="GO:0019779">
    <property type="term" value="F:Atg8 activating enzyme activity"/>
    <property type="evidence" value="ECO:0007669"/>
    <property type="project" value="TreeGrafter"/>
</dbReference>
<comment type="function">
    <text evidence="7">E1-like activating enzyme involved in the 2 ubiquitin-like systems required for autophagy.</text>
</comment>
<proteinExistence type="inferred from homology"/>
<evidence type="ECO:0000256" key="4">
    <source>
        <dbReference type="ARBA" id="ARBA00022927"/>
    </source>
</evidence>
<dbReference type="InterPro" id="IPR042523">
    <property type="entry name" value="Atg7_N_2"/>
</dbReference>
<protein>
    <recommendedName>
        <fullName evidence="2 7">Ubiquitin-like modifier-activating enzyme ATG7</fullName>
    </recommendedName>
    <alternativeName>
        <fullName evidence="7">Autophagy-related protein 7</fullName>
    </alternativeName>
</protein>
<dbReference type="InterPro" id="IPR042522">
    <property type="entry name" value="Atg7_N_1"/>
</dbReference>
<evidence type="ECO:0000313" key="10">
    <source>
        <dbReference type="EMBL" id="CAG9864840.1"/>
    </source>
</evidence>
<dbReference type="OrthoDB" id="338614at2759"/>
<reference evidence="10" key="1">
    <citation type="submission" date="2022-01" db="EMBL/GenBank/DDBJ databases">
        <authorList>
            <person name="King R."/>
        </authorList>
    </citation>
    <scope>NUCLEOTIDE SEQUENCE</scope>
</reference>
<dbReference type="EMBL" id="OU900102">
    <property type="protein sequence ID" value="CAG9864840.1"/>
    <property type="molecule type" value="Genomic_DNA"/>
</dbReference>
<dbReference type="AlphaFoldDB" id="A0A9N9TXM5"/>
<gene>
    <name evidence="10" type="ORF">PHYEVI_LOCUS11090</name>
</gene>
<comment type="similarity">
    <text evidence="1 7">Belongs to the ATG7 family.</text>
</comment>
<dbReference type="InterPro" id="IPR032197">
    <property type="entry name" value="Atg7_N"/>
</dbReference>
<dbReference type="GO" id="GO:0019778">
    <property type="term" value="F:Atg12 activating enzyme activity"/>
    <property type="evidence" value="ECO:0007669"/>
    <property type="project" value="TreeGrafter"/>
</dbReference>
<dbReference type="Pfam" id="PF00899">
    <property type="entry name" value="ThiF"/>
    <property type="match status" value="1"/>
</dbReference>
<evidence type="ECO:0000256" key="5">
    <source>
        <dbReference type="ARBA" id="ARBA00023006"/>
    </source>
</evidence>
<evidence type="ECO:0000259" key="8">
    <source>
        <dbReference type="Pfam" id="PF00899"/>
    </source>
</evidence>
<dbReference type="GO" id="GO:0032446">
    <property type="term" value="P:protein modification by small protein conjugation"/>
    <property type="evidence" value="ECO:0007669"/>
    <property type="project" value="TreeGrafter"/>
</dbReference>
<dbReference type="Gene3D" id="3.40.140.100">
    <property type="entry name" value="Ubiquitin-like modifier-activating enzyme ATG7 C-terminal domain"/>
    <property type="match status" value="1"/>
</dbReference>
<comment type="subcellular location">
    <subcellularLocation>
        <location evidence="7">Cytoplasm</location>
    </subcellularLocation>
    <subcellularLocation>
        <location evidence="7">Preautophagosomal structure</location>
    </subcellularLocation>
</comment>
<sequence>MASEKSLSYVPLSSAINPSFFSKLSQLKLEVLKSEEKFVPIWGYTKLINDLNLPVNLIEVDSTSFNLHFLEHETHIPFYGNVQNVNTIEKFKNCDKQLLVDLEGAKFHEKLMNGDILKNPSLINWFHLLTYADLKKYQLYYWFAFPVLQNIVLRIARTCNITEEFSDNLVNDLYNEFKKLDSNQKPYFAVVKLQNFVQVNSLYETCNDWSFFKERELYFAFINFAPADNVGSNLRLYAACLVHFHPDLGNTEVNFIALNLGRNKDGVTLKSSTVYKLKLPDNASIDWSRWLGWEKNEKKNMGPRFVNLKKSIDPEEIMELSTDLNLKLMKWNMVPNLNLNKIKAAKCLLLGAGTLGCAVARSLLGWGVRHMTFVDYGVVNSSNPVRQSLFTFQDVLDSKPKAQAAADCLKSIHPGVVTKGYQMSIPMPGHLVNGEDIQEAIESVEKLDKLIDTHDVIFLLLDSREGRWLPTVLGARKQKIVINAALGFDSYLIMRHGIHVENATTPQAHNTSSRDLKSISGVNLGCYFCNDVVAPGNSTKDRTLDQQCTVTRPGVSQIAGAYAAELAVSLLVHDKGVAAPAYYSSKNNELDVDETEPSVLGLVPHSIRGFISSFEQFCPATEKFTNCTACSQFVMKNLFLNGTQFLLSIFNDSKQLERISEVPKYCDSIDNEAILDEEFSDWEIK</sequence>
<dbReference type="GO" id="GO:0000045">
    <property type="term" value="P:autophagosome assembly"/>
    <property type="evidence" value="ECO:0007669"/>
    <property type="project" value="TreeGrafter"/>
</dbReference>
<dbReference type="PANTHER" id="PTHR10953:SF3">
    <property type="entry name" value="UBIQUITIN-LIKE MODIFIER-ACTIVATING ENZYME ATG7"/>
    <property type="match status" value="1"/>
</dbReference>
<organism evidence="10 11">
    <name type="scientific">Phyllotreta striolata</name>
    <name type="common">Striped flea beetle</name>
    <name type="synonym">Crioceris striolata</name>
    <dbReference type="NCBI Taxonomy" id="444603"/>
    <lineage>
        <taxon>Eukaryota</taxon>
        <taxon>Metazoa</taxon>
        <taxon>Ecdysozoa</taxon>
        <taxon>Arthropoda</taxon>
        <taxon>Hexapoda</taxon>
        <taxon>Insecta</taxon>
        <taxon>Pterygota</taxon>
        <taxon>Neoptera</taxon>
        <taxon>Endopterygota</taxon>
        <taxon>Coleoptera</taxon>
        <taxon>Polyphaga</taxon>
        <taxon>Cucujiformia</taxon>
        <taxon>Chrysomeloidea</taxon>
        <taxon>Chrysomelidae</taxon>
        <taxon>Galerucinae</taxon>
        <taxon>Alticini</taxon>
        <taxon>Phyllotreta</taxon>
    </lineage>
</organism>
<keyword evidence="11" id="KW-1185">Reference proteome</keyword>
<evidence type="ECO:0000259" key="9">
    <source>
        <dbReference type="Pfam" id="PF16420"/>
    </source>
</evidence>
<evidence type="ECO:0000256" key="2">
    <source>
        <dbReference type="ARBA" id="ARBA00017647"/>
    </source>
</evidence>
<dbReference type="SUPFAM" id="SSF69572">
    <property type="entry name" value="Activating enzymes of the ubiquitin-like proteins"/>
    <property type="match status" value="1"/>
</dbReference>
<keyword evidence="4 7" id="KW-0653">Protein transport</keyword>
<dbReference type="FunFam" id="3.40.50.720:FF:000243">
    <property type="entry name" value="Ubiquitin-like modifier-activating enzyme ATG7"/>
    <property type="match status" value="1"/>
</dbReference>
<feature type="domain" description="Ubiquitin-like modifier-activating enzyme Atg7 N-terminal" evidence="9">
    <location>
        <begin position="7"/>
        <end position="311"/>
    </location>
</feature>
<dbReference type="Proteomes" id="UP001153712">
    <property type="component" value="Chromosome 9"/>
</dbReference>
<keyword evidence="7" id="KW-0963">Cytoplasm</keyword>
<evidence type="ECO:0000256" key="6">
    <source>
        <dbReference type="PIRSR" id="PIRSR606285-1"/>
    </source>
</evidence>
<feature type="domain" description="THIF-type NAD/FAD binding fold" evidence="8">
    <location>
        <begin position="329"/>
        <end position="591"/>
    </location>
</feature>
<dbReference type="InterPro" id="IPR006285">
    <property type="entry name" value="Atg7"/>
</dbReference>
<keyword evidence="5 7" id="KW-0072">Autophagy</keyword>
<dbReference type="Gene3D" id="3.40.140.70">
    <property type="entry name" value="Ubiquitin-like modifier-activating enzyme ATG7 N-terminal domain"/>
    <property type="match status" value="1"/>
</dbReference>